<comment type="function">
    <text evidence="8">Membrane-associated protein that warps the membrane surface to access and bind aromatic isoprenes with high specificity, including ubiquinone (CoQ) isoprene intermediates and presents them directly to Coq7, therefore facilitating the Coq7-mediated hydroxylase step. Participates in the biosynthesis of coenzyme Q, also named ubiquinone, an essential lipid-soluble electron transporter for aerobic cellular respiration.</text>
</comment>
<evidence type="ECO:0000256" key="4">
    <source>
        <dbReference type="ARBA" id="ARBA00022688"/>
    </source>
</evidence>
<evidence type="ECO:0000313" key="10">
    <source>
        <dbReference type="EMBL" id="KAL0489055.1"/>
    </source>
</evidence>
<evidence type="ECO:0000256" key="3">
    <source>
        <dbReference type="ARBA" id="ARBA00010766"/>
    </source>
</evidence>
<gene>
    <name evidence="10" type="ORF">AKO1_013830</name>
</gene>
<comment type="caution">
    <text evidence="10">The sequence shown here is derived from an EMBL/GenBank/DDBJ whole genome shotgun (WGS) entry which is preliminary data.</text>
</comment>
<evidence type="ECO:0000313" key="11">
    <source>
        <dbReference type="Proteomes" id="UP001431209"/>
    </source>
</evidence>
<evidence type="ECO:0000256" key="6">
    <source>
        <dbReference type="ARBA" id="ARBA00023121"/>
    </source>
</evidence>
<dbReference type="GO" id="GO:0008289">
    <property type="term" value="F:lipid binding"/>
    <property type="evidence" value="ECO:0007669"/>
    <property type="project" value="UniProtKB-UniRule"/>
</dbReference>
<evidence type="ECO:0000256" key="5">
    <source>
        <dbReference type="ARBA" id="ARBA00022946"/>
    </source>
</evidence>
<evidence type="ECO:0000259" key="9">
    <source>
        <dbReference type="Pfam" id="PF08511"/>
    </source>
</evidence>
<dbReference type="AlphaFoldDB" id="A0AAW2ZHX1"/>
<evidence type="ECO:0000256" key="2">
    <source>
        <dbReference type="ARBA" id="ARBA00004749"/>
    </source>
</evidence>
<dbReference type="InterPro" id="IPR013718">
    <property type="entry name" value="COQ9_C"/>
</dbReference>
<dbReference type="Pfam" id="PF08511">
    <property type="entry name" value="COQ9"/>
    <property type="match status" value="1"/>
</dbReference>
<dbReference type="PANTHER" id="PTHR21427:SF19">
    <property type="entry name" value="UBIQUINONE BIOSYNTHESIS PROTEIN COQ9, MITOCHONDRIAL"/>
    <property type="match status" value="1"/>
</dbReference>
<keyword evidence="10" id="KW-0830">Ubiquinone</keyword>
<dbReference type="PANTHER" id="PTHR21427">
    <property type="entry name" value="UBIQUINONE BIOSYNTHESIS PROTEIN COQ9, MITOCHONDRIAL"/>
    <property type="match status" value="1"/>
</dbReference>
<sequence>MRRFQSVLPLALHVKGGGPLIIQRASLFIFPRSYVTFDPVVGLQSMPETQTYEDVNDLKNKILDEAIDEFVPIHGWTEESVTQAVKKHNFSGVAHSQLFQKGQIDLIQHFITRSNQKMSATIQLMDKSKMLERDILYEAIKLRLEQVAPFIKNGTWTEAMSAYLIGPRGPLNLVNQLFTQMTSTSSLQHEANPLHSKNAAYHLAILADELCFLINQHKDTNINWYAKRAAIAGIYATTELHMLNDKSQDFKDTWEFLDRRIDGALTVKGYWDTIGDVIGLKH</sequence>
<evidence type="ECO:0000256" key="7">
    <source>
        <dbReference type="ARBA" id="ARBA00023128"/>
    </source>
</evidence>
<protein>
    <recommendedName>
        <fullName evidence="8">Ubiquinone biosynthesis protein</fullName>
    </recommendedName>
</protein>
<evidence type="ECO:0000256" key="8">
    <source>
        <dbReference type="RuleBase" id="RU366063"/>
    </source>
</evidence>
<keyword evidence="5" id="KW-0809">Transit peptide</keyword>
<dbReference type="EMBL" id="JAOPGA020001510">
    <property type="protein sequence ID" value="KAL0489055.1"/>
    <property type="molecule type" value="Genomic_DNA"/>
</dbReference>
<comment type="subcellular location">
    <subcellularLocation>
        <location evidence="1 8">Mitochondrion</location>
    </subcellularLocation>
</comment>
<dbReference type="GO" id="GO:0005743">
    <property type="term" value="C:mitochondrial inner membrane"/>
    <property type="evidence" value="ECO:0007669"/>
    <property type="project" value="TreeGrafter"/>
</dbReference>
<proteinExistence type="inferred from homology"/>
<dbReference type="Gene3D" id="1.10.357.10">
    <property type="entry name" value="Tetracycline Repressor, domain 2"/>
    <property type="match status" value="1"/>
</dbReference>
<keyword evidence="6 8" id="KW-0446">Lipid-binding</keyword>
<organism evidence="10 11">
    <name type="scientific">Acrasis kona</name>
    <dbReference type="NCBI Taxonomy" id="1008807"/>
    <lineage>
        <taxon>Eukaryota</taxon>
        <taxon>Discoba</taxon>
        <taxon>Heterolobosea</taxon>
        <taxon>Tetramitia</taxon>
        <taxon>Eutetramitia</taxon>
        <taxon>Acrasidae</taxon>
        <taxon>Acrasis</taxon>
    </lineage>
</organism>
<evidence type="ECO:0000256" key="1">
    <source>
        <dbReference type="ARBA" id="ARBA00004173"/>
    </source>
</evidence>
<comment type="pathway">
    <text evidence="2 8">Cofactor biosynthesis; ubiquinone biosynthesis.</text>
</comment>
<dbReference type="Proteomes" id="UP001431209">
    <property type="component" value="Unassembled WGS sequence"/>
</dbReference>
<reference evidence="10 11" key="1">
    <citation type="submission" date="2024-03" db="EMBL/GenBank/DDBJ databases">
        <title>The Acrasis kona genome and developmental transcriptomes reveal deep origins of eukaryotic multicellular pathways.</title>
        <authorList>
            <person name="Sheikh S."/>
            <person name="Fu C.-J."/>
            <person name="Brown M.W."/>
            <person name="Baldauf S.L."/>
        </authorList>
    </citation>
    <scope>NUCLEOTIDE SEQUENCE [LARGE SCALE GENOMIC DNA]</scope>
    <source>
        <strain evidence="10 11">ATCC MYA-3509</strain>
    </source>
</reference>
<accession>A0AAW2ZHX1</accession>
<dbReference type="GO" id="GO:0006744">
    <property type="term" value="P:ubiquinone biosynthetic process"/>
    <property type="evidence" value="ECO:0007669"/>
    <property type="project" value="UniProtKB-UniRule"/>
</dbReference>
<keyword evidence="11" id="KW-1185">Reference proteome</keyword>
<feature type="domain" description="COQ9 C-terminal" evidence="9">
    <location>
        <begin position="198"/>
        <end position="266"/>
    </location>
</feature>
<dbReference type="NCBIfam" id="TIGR02396">
    <property type="entry name" value="diverge_rpsU"/>
    <property type="match status" value="1"/>
</dbReference>
<comment type="similarity">
    <text evidence="3 8">Belongs to the COQ9 family.</text>
</comment>
<name>A0AAW2ZHX1_9EUKA</name>
<keyword evidence="4 8" id="KW-0831">Ubiquinone biosynthesis</keyword>
<dbReference type="InterPro" id="IPR012762">
    <property type="entry name" value="Ubiq_biosynth_COQ9"/>
</dbReference>
<keyword evidence="7 8" id="KW-0496">Mitochondrion</keyword>